<dbReference type="PROSITE" id="PS00455">
    <property type="entry name" value="AMP_BINDING"/>
    <property type="match status" value="1"/>
</dbReference>
<evidence type="ECO:0000313" key="6">
    <source>
        <dbReference type="Proteomes" id="UP001501116"/>
    </source>
</evidence>
<comment type="caution">
    <text evidence="5">The sequence shown here is derived from an EMBL/GenBank/DDBJ whole genome shotgun (WGS) entry which is preliminary data.</text>
</comment>
<gene>
    <name evidence="5" type="primary">lbuL</name>
    <name evidence="5" type="ORF">GCM10009754_86290</name>
</gene>
<keyword evidence="6" id="KW-1185">Reference proteome</keyword>
<accession>A0ABN2SWV0</accession>
<organism evidence="5 6">
    <name type="scientific">Amycolatopsis minnesotensis</name>
    <dbReference type="NCBI Taxonomy" id="337894"/>
    <lineage>
        <taxon>Bacteria</taxon>
        <taxon>Bacillati</taxon>
        <taxon>Actinomycetota</taxon>
        <taxon>Actinomycetes</taxon>
        <taxon>Pseudonocardiales</taxon>
        <taxon>Pseudonocardiaceae</taxon>
        <taxon>Amycolatopsis</taxon>
    </lineage>
</organism>
<evidence type="ECO:0000256" key="2">
    <source>
        <dbReference type="ARBA" id="ARBA00022598"/>
    </source>
</evidence>
<dbReference type="PANTHER" id="PTHR43201">
    <property type="entry name" value="ACYL-COA SYNTHETASE"/>
    <property type="match status" value="1"/>
</dbReference>
<feature type="domain" description="AMP-dependent synthetase/ligase" evidence="3">
    <location>
        <begin position="10"/>
        <end position="369"/>
    </location>
</feature>
<dbReference type="Gene3D" id="3.40.50.12780">
    <property type="entry name" value="N-terminal domain of ligase-like"/>
    <property type="match status" value="1"/>
</dbReference>
<dbReference type="GO" id="GO:0016874">
    <property type="term" value="F:ligase activity"/>
    <property type="evidence" value="ECO:0007669"/>
    <property type="project" value="UniProtKB-KW"/>
</dbReference>
<evidence type="ECO:0000256" key="1">
    <source>
        <dbReference type="ARBA" id="ARBA00006432"/>
    </source>
</evidence>
<keyword evidence="2 5" id="KW-0436">Ligase</keyword>
<dbReference type="InterPro" id="IPR025110">
    <property type="entry name" value="AMP-bd_C"/>
</dbReference>
<evidence type="ECO:0000313" key="5">
    <source>
        <dbReference type="EMBL" id="GAA1993681.1"/>
    </source>
</evidence>
<protein>
    <submittedName>
        <fullName evidence="5">Linear/branched/unsaturated fatty acid:CoA ligase LbuL</fullName>
    </submittedName>
</protein>
<dbReference type="InterPro" id="IPR045851">
    <property type="entry name" value="AMP-bd_C_sf"/>
</dbReference>
<dbReference type="PANTHER" id="PTHR43201:SF5">
    <property type="entry name" value="MEDIUM-CHAIN ACYL-COA LIGASE ACSF2, MITOCHONDRIAL"/>
    <property type="match status" value="1"/>
</dbReference>
<dbReference type="Proteomes" id="UP001501116">
    <property type="component" value="Unassembled WGS sequence"/>
</dbReference>
<proteinExistence type="inferred from homology"/>
<reference evidence="5 6" key="1">
    <citation type="journal article" date="2019" name="Int. J. Syst. Evol. Microbiol.">
        <title>The Global Catalogue of Microorganisms (GCM) 10K type strain sequencing project: providing services to taxonomists for standard genome sequencing and annotation.</title>
        <authorList>
            <consortium name="The Broad Institute Genomics Platform"/>
            <consortium name="The Broad Institute Genome Sequencing Center for Infectious Disease"/>
            <person name="Wu L."/>
            <person name="Ma J."/>
        </authorList>
    </citation>
    <scope>NUCLEOTIDE SEQUENCE [LARGE SCALE GENOMIC DNA]</scope>
    <source>
        <strain evidence="5 6">JCM 14545</strain>
    </source>
</reference>
<sequence>MTRTLATLLDDNARQAGGKVFLRTGDSATTYGDLSARSRRVAAALHARGLRAGDRVAIAAPNRVEWLEFFFGAVRLGLIVVTLNVRYRETELDHMLNQSGTRLVLTARHAGETDLRAFYAGFRHRIPAVEVVVFLDGYAEFVSGATEDVPDADTGADTPAVILYTSGTTGVPKGAVLTHGGLIASTSAQVERVAMTAEDVLLGLLPLNHVGGLTCNILAAMVAGAAVVMPSAFSPGGAVAAIAEQRLTIVGGVPTMWALMLAEPACAEIDVSSLRVAIVGGSNAEPALCDAIAARFPGARLTNLYGMSELSGAAIMSAPTDTPEVVARTLGTALPGFEARVVDPGGEPVESGVDGQLQVRGPSAAAGYWDMPAETAEAFLPGGWVATGDIVTADGGHLAFRGRSKEMYLQGGYNVYPVEIENVLTGFPGIAMAAGIGVPDPVLGEIGRYYVVPRDPAAELDQEEILAYCRERLAGYKVPRQLLIVAELPMTPAGKIAKAVLRERISQDPAT</sequence>
<dbReference type="Gene3D" id="3.30.300.30">
    <property type="match status" value="1"/>
</dbReference>
<dbReference type="RefSeq" id="WP_344431966.1">
    <property type="nucleotide sequence ID" value="NZ_BAAANN010000073.1"/>
</dbReference>
<evidence type="ECO:0000259" key="4">
    <source>
        <dbReference type="Pfam" id="PF13193"/>
    </source>
</evidence>
<dbReference type="InterPro" id="IPR020845">
    <property type="entry name" value="AMP-binding_CS"/>
</dbReference>
<dbReference type="EMBL" id="BAAANN010000073">
    <property type="protein sequence ID" value="GAA1993681.1"/>
    <property type="molecule type" value="Genomic_DNA"/>
</dbReference>
<evidence type="ECO:0000259" key="3">
    <source>
        <dbReference type="Pfam" id="PF00501"/>
    </source>
</evidence>
<name>A0ABN2SWV0_9PSEU</name>
<dbReference type="Pfam" id="PF13193">
    <property type="entry name" value="AMP-binding_C"/>
    <property type="match status" value="1"/>
</dbReference>
<comment type="similarity">
    <text evidence="1">Belongs to the ATP-dependent AMP-binding enzyme family.</text>
</comment>
<dbReference type="InterPro" id="IPR042099">
    <property type="entry name" value="ANL_N_sf"/>
</dbReference>
<dbReference type="SUPFAM" id="SSF56801">
    <property type="entry name" value="Acetyl-CoA synthetase-like"/>
    <property type="match status" value="1"/>
</dbReference>
<feature type="domain" description="AMP-binding enzyme C-terminal" evidence="4">
    <location>
        <begin position="419"/>
        <end position="495"/>
    </location>
</feature>
<dbReference type="InterPro" id="IPR000873">
    <property type="entry name" value="AMP-dep_synth/lig_dom"/>
</dbReference>
<dbReference type="Pfam" id="PF00501">
    <property type="entry name" value="AMP-binding"/>
    <property type="match status" value="1"/>
</dbReference>